<dbReference type="SMART" id="SM00271">
    <property type="entry name" value="DnaJ"/>
    <property type="match status" value="1"/>
</dbReference>
<dbReference type="InterPro" id="IPR001623">
    <property type="entry name" value="DnaJ_domain"/>
</dbReference>
<feature type="compositionally biased region" description="Acidic residues" evidence="1">
    <location>
        <begin position="147"/>
        <end position="159"/>
    </location>
</feature>
<reference evidence="3" key="1">
    <citation type="submission" date="2018-12" db="EMBL/GenBank/DDBJ databases">
        <authorList>
            <person name="Syme R.A."/>
            <person name="Farfan-Caceres L."/>
            <person name="Lichtenzveig J."/>
        </authorList>
    </citation>
    <scope>NUCLEOTIDE SEQUENCE</scope>
    <source>
        <strain evidence="3">Al4</strain>
    </source>
</reference>
<dbReference type="EMBL" id="RZGK01000021">
    <property type="protein sequence ID" value="KAF9691168.1"/>
    <property type="molecule type" value="Genomic_DNA"/>
</dbReference>
<dbReference type="CDD" id="cd06257">
    <property type="entry name" value="DnaJ"/>
    <property type="match status" value="1"/>
</dbReference>
<feature type="compositionally biased region" description="Basic and acidic residues" evidence="1">
    <location>
        <begin position="203"/>
        <end position="213"/>
    </location>
</feature>
<gene>
    <name evidence="3" type="ORF">EKO04_010803</name>
</gene>
<sequence length="429" mass="48188">MVQLWHPGLPLDSPNDQTFTLPETYEALSSYSTTALLSLIRETTRCIQLANPTNRPRYTHIPRLISVRDKAQSIVAARGASANVTIVNHAPPDGLVYPSERVARVWAPLQSPIVSHRYSPYGYLQFPLVTQVVDHIRREYVPTEAVGVDEESSDSDESSDSTTDSSDSEEEADSPSPERPRRKPKKPTHRPEKAKKGKNGRHQSSDHETESAHNRHRKHRKNQRNRQPESDSEEKEQKKKSERRKKSHRSPKKNEHHKKERYIEAENQAPPTRDQGHSSKATKRGKPQHDSTMKKEGKNTSPEGNPAHRDSNPKNAYKEKEKNATAPPKNRTQPNQANPTPDPPTSPDSESDTTPRSAYETLDLPPSASISEVKASLHRLALLFHPDKQVGKTVEERERAGVRMREVNWARGVLLGGGGNSSSRKKKSG</sequence>
<dbReference type="Proteomes" id="UP000651452">
    <property type="component" value="Unassembled WGS sequence"/>
</dbReference>
<dbReference type="InterPro" id="IPR036869">
    <property type="entry name" value="J_dom_sf"/>
</dbReference>
<evidence type="ECO:0000256" key="1">
    <source>
        <dbReference type="SAM" id="MobiDB-lite"/>
    </source>
</evidence>
<feature type="compositionally biased region" description="Basic and acidic residues" evidence="1">
    <location>
        <begin position="306"/>
        <end position="323"/>
    </location>
</feature>
<evidence type="ECO:0000313" key="3">
    <source>
        <dbReference type="EMBL" id="KAF9691168.1"/>
    </source>
</evidence>
<proteinExistence type="predicted"/>
<feature type="compositionally biased region" description="Basic and acidic residues" evidence="1">
    <location>
        <begin position="287"/>
        <end position="298"/>
    </location>
</feature>
<dbReference type="Gene3D" id="1.10.287.110">
    <property type="entry name" value="DnaJ domain"/>
    <property type="match status" value="1"/>
</dbReference>
<name>A0A8H7IU79_9PLEO</name>
<feature type="domain" description="J" evidence="2">
    <location>
        <begin position="357"/>
        <end position="429"/>
    </location>
</feature>
<dbReference type="OrthoDB" id="3690858at2759"/>
<evidence type="ECO:0000259" key="2">
    <source>
        <dbReference type="PROSITE" id="PS50076"/>
    </source>
</evidence>
<keyword evidence="4" id="KW-1185">Reference proteome</keyword>
<feature type="region of interest" description="Disordered" evidence="1">
    <location>
        <begin position="143"/>
        <end position="367"/>
    </location>
</feature>
<feature type="compositionally biased region" description="Basic residues" evidence="1">
    <location>
        <begin position="214"/>
        <end position="224"/>
    </location>
</feature>
<protein>
    <recommendedName>
        <fullName evidence="2">J domain-containing protein</fullName>
    </recommendedName>
</protein>
<feature type="compositionally biased region" description="Basic residues" evidence="1">
    <location>
        <begin position="180"/>
        <end position="201"/>
    </location>
</feature>
<dbReference type="AlphaFoldDB" id="A0A8H7IU79"/>
<accession>A0A8H7IU79</accession>
<dbReference type="PROSITE" id="PS50076">
    <property type="entry name" value="DNAJ_2"/>
    <property type="match status" value="1"/>
</dbReference>
<dbReference type="SUPFAM" id="SSF46565">
    <property type="entry name" value="Chaperone J-domain"/>
    <property type="match status" value="1"/>
</dbReference>
<evidence type="ECO:0000313" key="4">
    <source>
        <dbReference type="Proteomes" id="UP000651452"/>
    </source>
</evidence>
<feature type="compositionally biased region" description="Basic residues" evidence="1">
    <location>
        <begin position="238"/>
        <end position="260"/>
    </location>
</feature>
<dbReference type="Pfam" id="PF00226">
    <property type="entry name" value="DnaJ"/>
    <property type="match status" value="1"/>
</dbReference>
<organism evidence="3 4">
    <name type="scientific">Ascochyta lentis</name>
    <dbReference type="NCBI Taxonomy" id="205686"/>
    <lineage>
        <taxon>Eukaryota</taxon>
        <taxon>Fungi</taxon>
        <taxon>Dikarya</taxon>
        <taxon>Ascomycota</taxon>
        <taxon>Pezizomycotina</taxon>
        <taxon>Dothideomycetes</taxon>
        <taxon>Pleosporomycetidae</taxon>
        <taxon>Pleosporales</taxon>
        <taxon>Pleosporineae</taxon>
        <taxon>Didymellaceae</taxon>
        <taxon>Ascochyta</taxon>
    </lineage>
</organism>
<comment type="caution">
    <text evidence="3">The sequence shown here is derived from an EMBL/GenBank/DDBJ whole genome shotgun (WGS) entry which is preliminary data.</text>
</comment>
<reference evidence="3" key="2">
    <citation type="submission" date="2020-09" db="EMBL/GenBank/DDBJ databases">
        <title>Reference genome assembly for Australian Ascochyta lentis isolate Al4.</title>
        <authorList>
            <person name="Lee R.C."/>
            <person name="Farfan-Caceres L.M."/>
            <person name="Debler J.W."/>
            <person name="Williams A.H."/>
            <person name="Henares B.M."/>
        </authorList>
    </citation>
    <scope>NUCLEOTIDE SEQUENCE</scope>
    <source>
        <strain evidence="3">Al4</strain>
    </source>
</reference>